<evidence type="ECO:0000256" key="2">
    <source>
        <dbReference type="HAMAP-Rule" id="MF_00469"/>
    </source>
</evidence>
<dbReference type="Pfam" id="PF00581">
    <property type="entry name" value="Rhodanese"/>
    <property type="match status" value="1"/>
</dbReference>
<dbReference type="Pfam" id="PF17773">
    <property type="entry name" value="UPF0176_N"/>
    <property type="match status" value="1"/>
</dbReference>
<dbReference type="GO" id="GO:0016705">
    <property type="term" value="F:oxidoreductase activity, acting on paired donors, with incorporation or reduction of molecular oxygen"/>
    <property type="evidence" value="ECO:0007669"/>
    <property type="project" value="UniProtKB-UniRule"/>
</dbReference>
<comment type="function">
    <text evidence="2">Catalyzes oxygen-dependent 5-hydroxyuridine (ho5U) modification at position 34 in tRNAs.</text>
</comment>
<proteinExistence type="inferred from homology"/>
<evidence type="ECO:0000313" key="4">
    <source>
        <dbReference type="EMBL" id="SMC30723.1"/>
    </source>
</evidence>
<dbReference type="PANTHER" id="PTHR43268">
    <property type="entry name" value="THIOSULFATE SULFURTRANSFERASE/RHODANESE-LIKE DOMAIN-CONTAINING PROTEIN 2"/>
    <property type="match status" value="1"/>
</dbReference>
<dbReference type="InterPro" id="IPR022111">
    <property type="entry name" value="Rhodanese_C"/>
</dbReference>
<evidence type="ECO:0000313" key="5">
    <source>
        <dbReference type="Proteomes" id="UP000243884"/>
    </source>
</evidence>
<comment type="catalytic activity">
    <reaction evidence="2">
        <text>uridine(34) in tRNA + AH2 + O2 = 5-hydroxyuridine(34) in tRNA + A + H2O</text>
        <dbReference type="Rhea" id="RHEA:64224"/>
        <dbReference type="Rhea" id="RHEA-COMP:11727"/>
        <dbReference type="Rhea" id="RHEA-COMP:13381"/>
        <dbReference type="ChEBI" id="CHEBI:13193"/>
        <dbReference type="ChEBI" id="CHEBI:15377"/>
        <dbReference type="ChEBI" id="CHEBI:15379"/>
        <dbReference type="ChEBI" id="CHEBI:17499"/>
        <dbReference type="ChEBI" id="CHEBI:65315"/>
        <dbReference type="ChEBI" id="CHEBI:136877"/>
    </reaction>
</comment>
<organism evidence="4 5">
    <name type="scientific">Aerococcus suis</name>
    <dbReference type="NCBI Taxonomy" id="371602"/>
    <lineage>
        <taxon>Bacteria</taxon>
        <taxon>Bacillati</taxon>
        <taxon>Bacillota</taxon>
        <taxon>Bacilli</taxon>
        <taxon>Lactobacillales</taxon>
        <taxon>Aerococcaceae</taxon>
        <taxon>Aerococcus</taxon>
    </lineage>
</organism>
<dbReference type="HAMAP" id="MF_00469">
    <property type="entry name" value="TrhO"/>
    <property type="match status" value="1"/>
</dbReference>
<dbReference type="Proteomes" id="UP000243884">
    <property type="component" value="Unassembled WGS sequence"/>
</dbReference>
<keyword evidence="2" id="KW-0819">tRNA processing</keyword>
<dbReference type="STRING" id="371602.SAMN04487984_0258"/>
<dbReference type="GO" id="GO:0006400">
    <property type="term" value="P:tRNA modification"/>
    <property type="evidence" value="ECO:0007669"/>
    <property type="project" value="UniProtKB-UniRule"/>
</dbReference>
<keyword evidence="5" id="KW-1185">Reference proteome</keyword>
<name>A0A1W1Y3I0_9LACT</name>
<dbReference type="RefSeq" id="WP_084097863.1">
    <property type="nucleotide sequence ID" value="NZ_FWXK01000001.1"/>
</dbReference>
<dbReference type="InterPro" id="IPR040503">
    <property type="entry name" value="TRHO_N"/>
</dbReference>
<dbReference type="InterPro" id="IPR001763">
    <property type="entry name" value="Rhodanese-like_dom"/>
</dbReference>
<dbReference type="EC" id="1.14.-.-" evidence="2"/>
<dbReference type="SUPFAM" id="SSF52821">
    <property type="entry name" value="Rhodanese/Cell cycle control phosphatase"/>
    <property type="match status" value="1"/>
</dbReference>
<dbReference type="EMBL" id="FWXK01000001">
    <property type="protein sequence ID" value="SMC30723.1"/>
    <property type="molecule type" value="Genomic_DNA"/>
</dbReference>
<reference evidence="5" key="1">
    <citation type="submission" date="2017-04" db="EMBL/GenBank/DDBJ databases">
        <authorList>
            <person name="Varghese N."/>
            <person name="Submissions S."/>
        </authorList>
    </citation>
    <scope>NUCLEOTIDE SEQUENCE [LARGE SCALE GENOMIC DNA]</scope>
    <source>
        <strain evidence="5">DSM 21500</strain>
    </source>
</reference>
<accession>A0A1W1Y3I0</accession>
<dbReference type="NCBIfam" id="NF001135">
    <property type="entry name" value="PRK00142.1-3"/>
    <property type="match status" value="1"/>
</dbReference>
<dbReference type="CDD" id="cd01518">
    <property type="entry name" value="RHOD_YceA"/>
    <property type="match status" value="1"/>
</dbReference>
<dbReference type="Gene3D" id="3.30.70.100">
    <property type="match status" value="1"/>
</dbReference>
<sequence length="324" mass="37613">MSKDYEVLLYYKYVPIEDPEQFTKDELMYCKSIGLRGRILISSEGINGTVSGPKEVTKKYMDHMHSMDKFSDLWFKIDEADDYAHKKMFVRHRDEIVSLKLEDDVDPLETTGHHLEPEQFREAMQDDDTVIIDTRNDYEYELGHFKNAINPDIHAFRELPQWLQDNKEKFMDKKVLVYCTGGVRCEKLSGYLVREGIGKEIGQLYGGIENYSQNEETKGDLWEGKMYVFDERISVPINRVNPTVIGVDHFDGTPCERYINCGNPECNRQILASEENQEKYLGGCCHECRVHPRNRYVKARGWSTEEVKERLAAIGEELPDGVEA</sequence>
<dbReference type="AlphaFoldDB" id="A0A1W1Y3I0"/>
<keyword evidence="1 2" id="KW-0560">Oxidoreductase</keyword>
<dbReference type="InterPro" id="IPR020936">
    <property type="entry name" value="TrhO"/>
</dbReference>
<dbReference type="PROSITE" id="PS50206">
    <property type="entry name" value="RHODANESE_3"/>
    <property type="match status" value="1"/>
</dbReference>
<feature type="domain" description="Rhodanese" evidence="3">
    <location>
        <begin position="125"/>
        <end position="220"/>
    </location>
</feature>
<dbReference type="PANTHER" id="PTHR43268:SF3">
    <property type="entry name" value="RHODANESE-LIKE DOMAIN-CONTAINING PROTEIN 7-RELATED"/>
    <property type="match status" value="1"/>
</dbReference>
<evidence type="ECO:0000259" key="3">
    <source>
        <dbReference type="PROSITE" id="PS50206"/>
    </source>
</evidence>
<gene>
    <name evidence="2" type="primary">trhO</name>
    <name evidence="4" type="ORF">SAMN04487984_0258</name>
</gene>
<dbReference type="Gene3D" id="3.40.250.10">
    <property type="entry name" value="Rhodanese-like domain"/>
    <property type="match status" value="1"/>
</dbReference>
<dbReference type="SMART" id="SM00450">
    <property type="entry name" value="RHOD"/>
    <property type="match status" value="1"/>
</dbReference>
<comment type="similarity">
    <text evidence="2">Belongs to the TrhO family.</text>
</comment>
<dbReference type="OrthoDB" id="9778326at2"/>
<dbReference type="InterPro" id="IPR036873">
    <property type="entry name" value="Rhodanese-like_dom_sf"/>
</dbReference>
<dbReference type="Pfam" id="PF12368">
    <property type="entry name" value="Rhodanese_C"/>
    <property type="match status" value="1"/>
</dbReference>
<evidence type="ECO:0000256" key="1">
    <source>
        <dbReference type="ARBA" id="ARBA00023002"/>
    </source>
</evidence>
<protein>
    <recommendedName>
        <fullName evidence="2">tRNA uridine(34) hydroxylase</fullName>
        <ecNumber evidence="2">1.14.-.-</ecNumber>
    </recommendedName>
    <alternativeName>
        <fullName evidence="2">tRNA hydroxylation protein O</fullName>
    </alternativeName>
</protein>